<dbReference type="AlphaFoldDB" id="A0A370K4A1"/>
<dbReference type="OrthoDB" id="5949342at2"/>
<evidence type="ECO:0008006" key="3">
    <source>
        <dbReference type="Google" id="ProtNLM"/>
    </source>
</evidence>
<proteinExistence type="predicted"/>
<evidence type="ECO:0000313" key="1">
    <source>
        <dbReference type="EMBL" id="RDI97493.1"/>
    </source>
</evidence>
<dbReference type="RefSeq" id="WP_114826386.1">
    <property type="nucleotide sequence ID" value="NZ_QQSY01000005.1"/>
</dbReference>
<keyword evidence="2" id="KW-1185">Reference proteome</keyword>
<organism evidence="1 2">
    <name type="scientific">Dyella solisilvae</name>
    <dbReference type="NCBI Taxonomy" id="1920168"/>
    <lineage>
        <taxon>Bacteria</taxon>
        <taxon>Pseudomonadati</taxon>
        <taxon>Pseudomonadota</taxon>
        <taxon>Gammaproteobacteria</taxon>
        <taxon>Lysobacterales</taxon>
        <taxon>Rhodanobacteraceae</taxon>
        <taxon>Dyella</taxon>
    </lineage>
</organism>
<protein>
    <recommendedName>
        <fullName evidence="3">Energy transducer TonB</fullName>
    </recommendedName>
</protein>
<evidence type="ECO:0000313" key="2">
    <source>
        <dbReference type="Proteomes" id="UP000254711"/>
    </source>
</evidence>
<accession>A0A370K4A1</accession>
<reference evidence="1 2" key="1">
    <citation type="submission" date="2018-07" db="EMBL/GenBank/DDBJ databases">
        <title>Dyella solisilvae sp. nov., isolated from the pine and broad-leaved mixed forest soil.</title>
        <authorList>
            <person name="Gao Z."/>
            <person name="Qiu L."/>
        </authorList>
    </citation>
    <scope>NUCLEOTIDE SEQUENCE [LARGE SCALE GENOMIC DNA]</scope>
    <source>
        <strain evidence="1 2">DHG54</strain>
    </source>
</reference>
<name>A0A370K4A1_9GAMM</name>
<dbReference type="Gene3D" id="3.30.1150.10">
    <property type="match status" value="1"/>
</dbReference>
<dbReference type="Proteomes" id="UP000254711">
    <property type="component" value="Unassembled WGS sequence"/>
</dbReference>
<dbReference type="SUPFAM" id="SSF74653">
    <property type="entry name" value="TolA/TonB C-terminal domain"/>
    <property type="match status" value="1"/>
</dbReference>
<dbReference type="EMBL" id="QQSY01000005">
    <property type="protein sequence ID" value="RDI97493.1"/>
    <property type="molecule type" value="Genomic_DNA"/>
</dbReference>
<comment type="caution">
    <text evidence="1">The sequence shown here is derived from an EMBL/GenBank/DDBJ whole genome shotgun (WGS) entry which is preliminary data.</text>
</comment>
<gene>
    <name evidence="1" type="ORF">DVT68_17285</name>
</gene>
<sequence length="285" mass="31197">MALAVCLSLASMAGHTEDVRKQVVATTLITGTVQVTPEGKVHSYTLDQADKLAPAVRTLLDKNIPVWTFKRSITLPIDITERMTIRLLAAPVDDKHDRVSIIAASFDDDFHTEDARPTSLKRVQPKYPLMALDARVQGTVYTLVLVGRDGKTRKTETEQVNLRSAVPEHDQERMRNDLARAASAALQDWTWNVPTTGKYANAPGWYVRVPVRFNLQVRGAPPVKEPGLGEWEVYIPGPRLKRTSNPLPPELLVPEALAQGSDAIADGHVQAASSSVELTSPLDGG</sequence>